<dbReference type="GeneID" id="63911714"/>
<organism evidence="1 2">
    <name type="scientific">Gordonia phage Schmidt</name>
    <dbReference type="NCBI Taxonomy" id="2301697"/>
    <lineage>
        <taxon>Viruses</taxon>
        <taxon>Duplodnaviria</taxon>
        <taxon>Heunggongvirae</taxon>
        <taxon>Uroviricota</taxon>
        <taxon>Caudoviricetes</taxon>
        <taxon>Ruthgordonvirinae</taxon>
        <taxon>Schmidtvirus</taxon>
        <taxon>Schmidtvirus schmidt</taxon>
    </lineage>
</organism>
<evidence type="ECO:0000313" key="2">
    <source>
        <dbReference type="Proteomes" id="UP000262719"/>
    </source>
</evidence>
<protein>
    <submittedName>
        <fullName evidence="1">Helix-turn-helix DNA-binding protein</fullName>
    </submittedName>
</protein>
<dbReference type="Proteomes" id="UP000262719">
    <property type="component" value="Segment"/>
</dbReference>
<dbReference type="GO" id="GO:0003677">
    <property type="term" value="F:DNA binding"/>
    <property type="evidence" value="ECO:0007669"/>
    <property type="project" value="UniProtKB-KW"/>
</dbReference>
<keyword evidence="2" id="KW-1185">Reference proteome</keyword>
<gene>
    <name evidence="1" type="primary">35</name>
    <name evidence="1" type="ORF">SEA_SCHMIDT_35</name>
</gene>
<name>A0A385E2K1_9CAUD</name>
<proteinExistence type="predicted"/>
<accession>A0A385E2K1</accession>
<dbReference type="RefSeq" id="YP_010050975.1">
    <property type="nucleotide sequence ID" value="NC_054436.1"/>
</dbReference>
<dbReference type="KEGG" id="vg:63911714"/>
<keyword evidence="1" id="KW-0238">DNA-binding</keyword>
<reference evidence="1 2" key="1">
    <citation type="submission" date="2018-07" db="EMBL/GenBank/DDBJ databases">
        <authorList>
            <person name="Roberston F.H."/>
            <person name="Ghiringhelli B.C."/>
            <person name="Garcia S."/>
            <person name="Henry S."/>
            <person name="Naegele L."/>
            <person name="Slowan-Pomeroy T."/>
            <person name="Briggs L.A."/>
            <person name="Warner M.H."/>
            <person name="Garlena R.A."/>
            <person name="Russell D.A."/>
            <person name="Pope W.H."/>
            <person name="Jacobs-Sera D."/>
            <person name="Hatfull G.F."/>
        </authorList>
    </citation>
    <scope>NUCLEOTIDE SEQUENCE [LARGE SCALE GENOMIC DNA]</scope>
</reference>
<evidence type="ECO:0000313" key="1">
    <source>
        <dbReference type="EMBL" id="AXQ65157.1"/>
    </source>
</evidence>
<sequence length="87" mass="9484">MQTKKPATLRVNADAVRDGMSRKRIPNLPALADLLAVSRATMYRTLDGSDSMPNQSVLAGLHSRLGIPWNRLLIVDDPATAQMRVAS</sequence>
<dbReference type="EMBL" id="MH651189">
    <property type="protein sequence ID" value="AXQ65157.1"/>
    <property type="molecule type" value="Genomic_DNA"/>
</dbReference>